<keyword evidence="1" id="KW-0812">Transmembrane</keyword>
<reference evidence="2" key="1">
    <citation type="journal article" date="2013" name="BMC Genomics">
        <title>Unscrambling butterfly oogenesis.</title>
        <authorList>
            <person name="Carter J.M."/>
            <person name="Baker S.C."/>
            <person name="Pink R."/>
            <person name="Carter D.R."/>
            <person name="Collins A."/>
            <person name="Tomlin J."/>
            <person name="Gibbs M."/>
            <person name="Breuker C.J."/>
        </authorList>
    </citation>
    <scope>NUCLEOTIDE SEQUENCE</scope>
    <source>
        <tissue evidence="2">Ovary</tissue>
    </source>
</reference>
<keyword evidence="1" id="KW-0472">Membrane</keyword>
<protein>
    <submittedName>
        <fullName evidence="2">Uncharacterized protein</fullName>
    </submittedName>
</protein>
<keyword evidence="1" id="KW-1133">Transmembrane helix</keyword>
<feature type="transmembrane region" description="Helical" evidence="1">
    <location>
        <begin position="20"/>
        <end position="51"/>
    </location>
</feature>
<organism evidence="2">
    <name type="scientific">Pararge aegeria</name>
    <name type="common">speckled wood butterfly</name>
    <dbReference type="NCBI Taxonomy" id="116150"/>
    <lineage>
        <taxon>Eukaryota</taxon>
        <taxon>Metazoa</taxon>
        <taxon>Ecdysozoa</taxon>
        <taxon>Arthropoda</taxon>
        <taxon>Hexapoda</taxon>
        <taxon>Insecta</taxon>
        <taxon>Pterygota</taxon>
        <taxon>Neoptera</taxon>
        <taxon>Endopterygota</taxon>
        <taxon>Lepidoptera</taxon>
        <taxon>Glossata</taxon>
        <taxon>Ditrysia</taxon>
        <taxon>Papilionoidea</taxon>
        <taxon>Nymphalidae</taxon>
        <taxon>Satyrinae</taxon>
        <taxon>Satyrini</taxon>
        <taxon>Parargina</taxon>
        <taxon>Pararge</taxon>
    </lineage>
</organism>
<name>S4NFQ7_9NEOP</name>
<reference evidence="2" key="2">
    <citation type="submission" date="2013-05" db="EMBL/GenBank/DDBJ databases">
        <authorList>
            <person name="Carter J.-M."/>
            <person name="Baker S.C."/>
            <person name="Pink R."/>
            <person name="Carter D.R.F."/>
            <person name="Collins A."/>
            <person name="Tomlin J."/>
            <person name="Gibbs M."/>
            <person name="Breuker C.J."/>
        </authorList>
    </citation>
    <scope>NUCLEOTIDE SEQUENCE</scope>
    <source>
        <tissue evidence="2">Ovary</tissue>
    </source>
</reference>
<evidence type="ECO:0000256" key="1">
    <source>
        <dbReference type="SAM" id="Phobius"/>
    </source>
</evidence>
<evidence type="ECO:0000313" key="2">
    <source>
        <dbReference type="EMBL" id="JAA77611.1"/>
    </source>
</evidence>
<dbReference type="EMBL" id="GAIX01014949">
    <property type="protein sequence ID" value="JAA77611.1"/>
    <property type="molecule type" value="Transcribed_RNA"/>
</dbReference>
<dbReference type="AlphaFoldDB" id="S4NFQ7"/>
<proteinExistence type="predicted"/>
<accession>S4NFQ7</accession>
<sequence length="70" mass="7441">MFVTISFNTAGDLTLSSGSLGLSLTLLTFFSFWFGTGVIVILPIFGGMYILSSLHSSGSFFLSSFSITIS</sequence>